<feature type="domain" description="HTH tetR-type" evidence="5">
    <location>
        <begin position="5"/>
        <end position="65"/>
    </location>
</feature>
<keyword evidence="7" id="KW-1185">Reference proteome</keyword>
<dbReference type="InterPro" id="IPR001647">
    <property type="entry name" value="HTH_TetR"/>
</dbReference>
<evidence type="ECO:0000259" key="5">
    <source>
        <dbReference type="PROSITE" id="PS50977"/>
    </source>
</evidence>
<dbReference type="RefSeq" id="WP_316027751.1">
    <property type="nucleotide sequence ID" value="NZ_JAWDIO010000002.1"/>
</dbReference>
<dbReference type="Proteomes" id="UP001247805">
    <property type="component" value="Unassembled WGS sequence"/>
</dbReference>
<dbReference type="PROSITE" id="PS50977">
    <property type="entry name" value="HTH_TETR_2"/>
    <property type="match status" value="1"/>
</dbReference>
<dbReference type="PANTHER" id="PTHR47506">
    <property type="entry name" value="TRANSCRIPTIONAL REGULATORY PROTEIN"/>
    <property type="match status" value="1"/>
</dbReference>
<dbReference type="InterPro" id="IPR009057">
    <property type="entry name" value="Homeodomain-like_sf"/>
</dbReference>
<dbReference type="Gene3D" id="1.10.357.10">
    <property type="entry name" value="Tetracycline Repressor, domain 2"/>
    <property type="match status" value="1"/>
</dbReference>
<evidence type="ECO:0000256" key="2">
    <source>
        <dbReference type="ARBA" id="ARBA00023125"/>
    </source>
</evidence>
<keyword evidence="2 4" id="KW-0238">DNA-binding</keyword>
<reference evidence="6 7" key="1">
    <citation type="submission" date="2023-10" db="EMBL/GenBank/DDBJ databases">
        <title>Glaciecola aquimarina strain GGW-M5 nov., isolated from a coastal seawater.</title>
        <authorList>
            <person name="Bayburt H."/>
            <person name="Kim J.M."/>
            <person name="Choi B.J."/>
            <person name="Jeon C.O."/>
        </authorList>
    </citation>
    <scope>NUCLEOTIDE SEQUENCE [LARGE SCALE GENOMIC DNA]</scope>
    <source>
        <strain evidence="6 7">KCTC 32108</strain>
    </source>
</reference>
<evidence type="ECO:0000256" key="4">
    <source>
        <dbReference type="PROSITE-ProRule" id="PRU00335"/>
    </source>
</evidence>
<protein>
    <submittedName>
        <fullName evidence="6">TetR/AcrR family transcriptional regulator</fullName>
    </submittedName>
</protein>
<proteinExistence type="predicted"/>
<comment type="caution">
    <text evidence="6">The sequence shown here is derived from an EMBL/GenBank/DDBJ whole genome shotgun (WGS) entry which is preliminary data.</text>
</comment>
<accession>A0ABU3T1V6</accession>
<sequence length="172" mass="19383">MATKKFDADVVLEQAINTFWQYGYHGTSMQQLLQATGLRPGSLYREFESKEGLYLLALSRYAATTIDNVNNRIKHSSSVLEGIKSILANLFEEAKAKDYCGCFLVKTQLELSAHNASILTNVSEEFAKIEANYCANLTTVFTIEQSLHYAKQLMLVILEFVFTAIKKINPKK</sequence>
<gene>
    <name evidence="6" type="ORF">RS130_22315</name>
</gene>
<dbReference type="PRINTS" id="PR00455">
    <property type="entry name" value="HTHTETR"/>
</dbReference>
<dbReference type="EMBL" id="JAWDIO010000002">
    <property type="protein sequence ID" value="MDU0356251.1"/>
    <property type="molecule type" value="Genomic_DNA"/>
</dbReference>
<keyword evidence="3" id="KW-0804">Transcription</keyword>
<feature type="DNA-binding region" description="H-T-H motif" evidence="4">
    <location>
        <begin position="28"/>
        <end position="47"/>
    </location>
</feature>
<dbReference type="PANTHER" id="PTHR47506:SF1">
    <property type="entry name" value="HTH-TYPE TRANSCRIPTIONAL REGULATOR YJDC"/>
    <property type="match status" value="1"/>
</dbReference>
<evidence type="ECO:0000256" key="3">
    <source>
        <dbReference type="ARBA" id="ARBA00023163"/>
    </source>
</evidence>
<evidence type="ECO:0000313" key="7">
    <source>
        <dbReference type="Proteomes" id="UP001247805"/>
    </source>
</evidence>
<name>A0ABU3T1V6_9ALTE</name>
<organism evidence="6 7">
    <name type="scientific">Paraglaciecola aquimarina</name>
    <dbReference type="NCBI Taxonomy" id="1235557"/>
    <lineage>
        <taxon>Bacteria</taxon>
        <taxon>Pseudomonadati</taxon>
        <taxon>Pseudomonadota</taxon>
        <taxon>Gammaproteobacteria</taxon>
        <taxon>Alteromonadales</taxon>
        <taxon>Alteromonadaceae</taxon>
        <taxon>Paraglaciecola</taxon>
    </lineage>
</organism>
<evidence type="ECO:0000256" key="1">
    <source>
        <dbReference type="ARBA" id="ARBA00023015"/>
    </source>
</evidence>
<dbReference type="Pfam" id="PF00440">
    <property type="entry name" value="TetR_N"/>
    <property type="match status" value="1"/>
</dbReference>
<keyword evidence="1" id="KW-0805">Transcription regulation</keyword>
<dbReference type="SUPFAM" id="SSF46689">
    <property type="entry name" value="Homeodomain-like"/>
    <property type="match status" value="1"/>
</dbReference>
<evidence type="ECO:0000313" key="6">
    <source>
        <dbReference type="EMBL" id="MDU0356251.1"/>
    </source>
</evidence>